<evidence type="ECO:0000256" key="2">
    <source>
        <dbReference type="ARBA" id="ARBA00022490"/>
    </source>
</evidence>
<accession>A0A0M3HPT2</accession>
<name>A0A0M3HPT2_ASCLU</name>
<dbReference type="WBParaSite" id="ALUE_0000397501-mRNA-1">
    <property type="protein sequence ID" value="ALUE_0000397501-mRNA-1"/>
    <property type="gene ID" value="ALUE_0000397501"/>
</dbReference>
<keyword evidence="7" id="KW-0206">Cytoskeleton</keyword>
<evidence type="ECO:0000256" key="7">
    <source>
        <dbReference type="ARBA" id="ARBA00023212"/>
    </source>
</evidence>
<evidence type="ECO:0000259" key="9">
    <source>
        <dbReference type="Pfam" id="PF23145"/>
    </source>
</evidence>
<dbReference type="GO" id="GO:0030991">
    <property type="term" value="C:intraciliary transport particle A"/>
    <property type="evidence" value="ECO:0007669"/>
    <property type="project" value="TreeGrafter"/>
</dbReference>
<dbReference type="GO" id="GO:0005929">
    <property type="term" value="C:cilium"/>
    <property type="evidence" value="ECO:0007669"/>
    <property type="project" value="TreeGrafter"/>
</dbReference>
<evidence type="ECO:0000256" key="4">
    <source>
        <dbReference type="ARBA" id="ARBA00022737"/>
    </source>
</evidence>
<dbReference type="AlphaFoldDB" id="A0A0M3HPT2"/>
<keyword evidence="6" id="KW-0969">Cilium</keyword>
<evidence type="ECO:0000256" key="1">
    <source>
        <dbReference type="ARBA" id="ARBA00004120"/>
    </source>
</evidence>
<keyword evidence="2" id="KW-0963">Cytoplasm</keyword>
<evidence type="ECO:0000313" key="10">
    <source>
        <dbReference type="Proteomes" id="UP000036681"/>
    </source>
</evidence>
<keyword evidence="3" id="KW-0853">WD repeat</keyword>
<proteinExistence type="predicted"/>
<evidence type="ECO:0000256" key="3">
    <source>
        <dbReference type="ARBA" id="ARBA00022574"/>
    </source>
</evidence>
<dbReference type="PANTHER" id="PTHR14920:SF0">
    <property type="entry name" value="WD REPEAT DOMAIN 19"/>
    <property type="match status" value="1"/>
</dbReference>
<evidence type="ECO:0000256" key="6">
    <source>
        <dbReference type="ARBA" id="ARBA00023069"/>
    </source>
</evidence>
<keyword evidence="8" id="KW-0966">Cell projection</keyword>
<keyword evidence="5" id="KW-0970">Cilium biogenesis/degradation</keyword>
<keyword evidence="10" id="KW-1185">Reference proteome</keyword>
<comment type="subcellular location">
    <subcellularLocation>
        <location evidence="1">Cytoplasm</location>
        <location evidence="1">Cytoskeleton</location>
        <location evidence="1">Cilium basal body</location>
    </subcellularLocation>
</comment>
<keyword evidence="4" id="KW-0677">Repeat</keyword>
<dbReference type="Proteomes" id="UP000036681">
    <property type="component" value="Unplaced"/>
</dbReference>
<feature type="domain" description="IFT121-like zinc finger" evidence="9">
    <location>
        <begin position="178"/>
        <end position="210"/>
    </location>
</feature>
<dbReference type="GO" id="GO:0035721">
    <property type="term" value="P:intraciliary retrograde transport"/>
    <property type="evidence" value="ECO:0007669"/>
    <property type="project" value="InterPro"/>
</dbReference>
<evidence type="ECO:0000313" key="11">
    <source>
        <dbReference type="WBParaSite" id="ALUE_0000397501-mRNA-1"/>
    </source>
</evidence>
<dbReference type="GO" id="GO:0060271">
    <property type="term" value="P:cilium assembly"/>
    <property type="evidence" value="ECO:0007669"/>
    <property type="project" value="TreeGrafter"/>
</dbReference>
<organism evidence="10 11">
    <name type="scientific">Ascaris lumbricoides</name>
    <name type="common">Giant roundworm</name>
    <dbReference type="NCBI Taxonomy" id="6252"/>
    <lineage>
        <taxon>Eukaryota</taxon>
        <taxon>Metazoa</taxon>
        <taxon>Ecdysozoa</taxon>
        <taxon>Nematoda</taxon>
        <taxon>Chromadorea</taxon>
        <taxon>Rhabditida</taxon>
        <taxon>Spirurina</taxon>
        <taxon>Ascaridomorpha</taxon>
        <taxon>Ascaridoidea</taxon>
        <taxon>Ascarididae</taxon>
        <taxon>Ascaris</taxon>
    </lineage>
</organism>
<reference evidence="11" key="1">
    <citation type="submission" date="2017-02" db="UniProtKB">
        <authorList>
            <consortium name="WormBaseParasite"/>
        </authorList>
    </citation>
    <scope>IDENTIFICATION</scope>
</reference>
<protein>
    <submittedName>
        <fullName evidence="11">COPI_C domain-containing protein</fullName>
    </submittedName>
</protein>
<sequence length="228" mass="26234">MQMNREAAKTAIIIAREEQARGCYRIAHQLLFGMHQELTQKGIKVPSEMENNLMLLHSYLIVKGLVKRGEHMKASRMLIRVANNISRFPAHVVPILTSAVIECSKAGLKSSAFNYAAQLLKPENRKKVDEKYRKRIEAIVRKSDRTADEDDKKSACPYCNNLTEESELVCNSCKNLIPYCIVTGRHIISEDFALCPSCNFPGYFSEFKRYTDFLVVSFVYFIRHEYRL</sequence>
<dbReference type="InterPro" id="IPR040379">
    <property type="entry name" value="WDR19/dyf-2"/>
</dbReference>
<dbReference type="PANTHER" id="PTHR14920">
    <property type="entry name" value="OSMOTIC AVOIDANCE ABNORMAL PROTEIN 1/WD REPEAT MEMBRANE PROTEIN"/>
    <property type="match status" value="1"/>
</dbReference>
<dbReference type="InterPro" id="IPR056170">
    <property type="entry name" value="Znf_IFT121-like"/>
</dbReference>
<evidence type="ECO:0000256" key="5">
    <source>
        <dbReference type="ARBA" id="ARBA00022794"/>
    </source>
</evidence>
<dbReference type="Pfam" id="PF23145">
    <property type="entry name" value="Zf_2nd_IFT121"/>
    <property type="match status" value="1"/>
</dbReference>
<evidence type="ECO:0000256" key="8">
    <source>
        <dbReference type="ARBA" id="ARBA00023273"/>
    </source>
</evidence>